<dbReference type="Pfam" id="PF13715">
    <property type="entry name" value="CarbopepD_reg_2"/>
    <property type="match status" value="1"/>
</dbReference>
<comment type="similarity">
    <text evidence="10 11">Belongs to the TonB-dependent receptor family.</text>
</comment>
<evidence type="ECO:0000259" key="13">
    <source>
        <dbReference type="Pfam" id="PF07715"/>
    </source>
</evidence>
<protein>
    <submittedName>
        <fullName evidence="14">Outer membrane receptor protein involved in Fe transport</fullName>
    </submittedName>
</protein>
<dbReference type="Pfam" id="PF00593">
    <property type="entry name" value="TonB_dep_Rec_b-barrel"/>
    <property type="match status" value="1"/>
</dbReference>
<dbReference type="PROSITE" id="PS52016">
    <property type="entry name" value="TONB_DEPENDENT_REC_3"/>
    <property type="match status" value="1"/>
</dbReference>
<keyword evidence="6 11" id="KW-0798">TonB box</keyword>
<reference evidence="14 15" key="1">
    <citation type="submission" date="2020-08" db="EMBL/GenBank/DDBJ databases">
        <title>Functional genomics of gut bacteria from endangered species of beetles.</title>
        <authorList>
            <person name="Carlos-Shanley C."/>
        </authorList>
    </citation>
    <scope>NUCLEOTIDE SEQUENCE [LARGE SCALE GENOMIC DNA]</scope>
    <source>
        <strain evidence="14 15">S00142</strain>
    </source>
</reference>
<dbReference type="GO" id="GO:0015344">
    <property type="term" value="F:siderophore uptake transmembrane transporter activity"/>
    <property type="evidence" value="ECO:0007669"/>
    <property type="project" value="TreeGrafter"/>
</dbReference>
<dbReference type="SUPFAM" id="SSF49464">
    <property type="entry name" value="Carboxypeptidase regulatory domain-like"/>
    <property type="match status" value="1"/>
</dbReference>
<evidence type="ECO:0000256" key="8">
    <source>
        <dbReference type="ARBA" id="ARBA00023170"/>
    </source>
</evidence>
<keyword evidence="7 10" id="KW-0472">Membrane</keyword>
<dbReference type="Pfam" id="PF07715">
    <property type="entry name" value="Plug"/>
    <property type="match status" value="1"/>
</dbReference>
<dbReference type="InterPro" id="IPR039426">
    <property type="entry name" value="TonB-dep_rcpt-like"/>
</dbReference>
<dbReference type="InterPro" id="IPR008969">
    <property type="entry name" value="CarboxyPept-like_regulatory"/>
</dbReference>
<keyword evidence="5" id="KW-0732">Signal</keyword>
<dbReference type="InterPro" id="IPR037066">
    <property type="entry name" value="Plug_dom_sf"/>
</dbReference>
<evidence type="ECO:0000256" key="11">
    <source>
        <dbReference type="RuleBase" id="RU003357"/>
    </source>
</evidence>
<feature type="domain" description="TonB-dependent receptor-like beta-barrel" evidence="12">
    <location>
        <begin position="543"/>
        <end position="772"/>
    </location>
</feature>
<dbReference type="RefSeq" id="WP_246453471.1">
    <property type="nucleotide sequence ID" value="NZ_JACHLD010000003.1"/>
</dbReference>
<evidence type="ECO:0000256" key="9">
    <source>
        <dbReference type="ARBA" id="ARBA00023237"/>
    </source>
</evidence>
<evidence type="ECO:0000256" key="1">
    <source>
        <dbReference type="ARBA" id="ARBA00004571"/>
    </source>
</evidence>
<dbReference type="GO" id="GO:0009279">
    <property type="term" value="C:cell outer membrane"/>
    <property type="evidence" value="ECO:0007669"/>
    <property type="project" value="UniProtKB-SubCell"/>
</dbReference>
<evidence type="ECO:0000256" key="7">
    <source>
        <dbReference type="ARBA" id="ARBA00023136"/>
    </source>
</evidence>
<gene>
    <name evidence="14" type="ORF">HNP37_002242</name>
</gene>
<keyword evidence="3 10" id="KW-1134">Transmembrane beta strand</keyword>
<dbReference type="PANTHER" id="PTHR30069">
    <property type="entry name" value="TONB-DEPENDENT OUTER MEMBRANE RECEPTOR"/>
    <property type="match status" value="1"/>
</dbReference>
<organism evidence="14 15">
    <name type="scientific">Flavobacterium nitrogenifigens</name>
    <dbReference type="NCBI Taxonomy" id="1617283"/>
    <lineage>
        <taxon>Bacteria</taxon>
        <taxon>Pseudomonadati</taxon>
        <taxon>Bacteroidota</taxon>
        <taxon>Flavobacteriia</taxon>
        <taxon>Flavobacteriales</taxon>
        <taxon>Flavobacteriaceae</taxon>
        <taxon>Flavobacterium</taxon>
    </lineage>
</organism>
<keyword evidence="9 10" id="KW-0998">Cell outer membrane</keyword>
<dbReference type="Proteomes" id="UP000561681">
    <property type="component" value="Unassembled WGS sequence"/>
</dbReference>
<name>A0A7W7IX10_9FLAO</name>
<comment type="subcellular location">
    <subcellularLocation>
        <location evidence="1 10">Cell outer membrane</location>
        <topology evidence="1 10">Multi-pass membrane protein</topology>
    </subcellularLocation>
</comment>
<dbReference type="AlphaFoldDB" id="A0A7W7IX10"/>
<keyword evidence="15" id="KW-1185">Reference proteome</keyword>
<dbReference type="Gene3D" id="2.170.130.10">
    <property type="entry name" value="TonB-dependent receptor, plug domain"/>
    <property type="match status" value="1"/>
</dbReference>
<keyword evidence="2 10" id="KW-0813">Transport</keyword>
<dbReference type="Gene3D" id="2.60.40.1120">
    <property type="entry name" value="Carboxypeptidase-like, regulatory domain"/>
    <property type="match status" value="1"/>
</dbReference>
<evidence type="ECO:0000313" key="14">
    <source>
        <dbReference type="EMBL" id="MBB4802169.1"/>
    </source>
</evidence>
<evidence type="ECO:0000256" key="6">
    <source>
        <dbReference type="ARBA" id="ARBA00023077"/>
    </source>
</evidence>
<dbReference type="InterPro" id="IPR012910">
    <property type="entry name" value="Plug_dom"/>
</dbReference>
<accession>A0A7W7IX10</accession>
<feature type="domain" description="TonB-dependent receptor plug" evidence="13">
    <location>
        <begin position="124"/>
        <end position="224"/>
    </location>
</feature>
<dbReference type="InterPro" id="IPR000531">
    <property type="entry name" value="Beta-barrel_TonB"/>
</dbReference>
<evidence type="ECO:0000256" key="5">
    <source>
        <dbReference type="ARBA" id="ARBA00022729"/>
    </source>
</evidence>
<evidence type="ECO:0000256" key="10">
    <source>
        <dbReference type="PROSITE-ProRule" id="PRU01360"/>
    </source>
</evidence>
<evidence type="ECO:0000256" key="2">
    <source>
        <dbReference type="ARBA" id="ARBA00022448"/>
    </source>
</evidence>
<evidence type="ECO:0000313" key="15">
    <source>
        <dbReference type="Proteomes" id="UP000561681"/>
    </source>
</evidence>
<evidence type="ECO:0000259" key="12">
    <source>
        <dbReference type="Pfam" id="PF00593"/>
    </source>
</evidence>
<dbReference type="SUPFAM" id="SSF56935">
    <property type="entry name" value="Porins"/>
    <property type="match status" value="1"/>
</dbReference>
<sequence>MRIFYSLSLLFMITISGWSQTGKITGKVTLGHTENAFGAAVQIKGTKIYVVVDADGQYEIKGLAYGSYKLETSSMEAKPKMIDVVVNKPTQQINIDLEKITDAKALKEVKIERKSFKKDITEKGFAVNVIETQEAAKRNLQTNDLLDRSGGVRIRQNGGLGSAVTYNINGMSGNAIRIFIDGVPISTYGASFSLNSIPPALIERIEVFKGVVPAYLADDSLGGAINVVLKKGAKNSLNASVSYGSFNTVQSNVNATFRDKNGFTIKANAFQNYSDNDYEVWGRFVYNIAPNGRYEYIRAKRFESMYRSFGGRLEAGFTNVDWADNFSISYNGSQDYNQIQHGQYMTKPYKGRFSEAMANVISLNYNKKDFIIKNLDFSAVAVYSHRNDVINDTVKWNYNWNGEKALGLYGTPILSNTGAQQGAPTINHMKSDIFNTRAGLTYNITENQRVMVNVMTYILDRNDLDEMLPEITRNFIVTRDLAKTVSSFSYEISAFKSRLRANPFVKNYSMKTEQTTPTVVTENGQSVVKENILSKRINYTGYGFAGSYALFRDVMFMFSAEKAIRLPNENEIFGSPGENIISNPNLGPEQSNNFNAGFRFGPYDLNNHKITVSGNGFWRNTKGKIVRQISDRLNEAIQASPFVNLGEAQSVGFETSIQYTYNNRFFAGMNLSKFNSLYKDKYDANGNILVHYNKQLPNEPYFTINGNLQYNFRNVIQSKSELNLYYYCGYVAPFYTSWLEVDRTTAQFPQDLGLSYVFPNKQFTVSFDARNILDEQVYDNFAAQKPGRAFYLKVNYNLNKF</sequence>
<keyword evidence="4 10" id="KW-0812">Transmembrane</keyword>
<dbReference type="PANTHER" id="PTHR30069:SF29">
    <property type="entry name" value="HEMOGLOBIN AND HEMOGLOBIN-HAPTOGLOBIN-BINDING PROTEIN 1-RELATED"/>
    <property type="match status" value="1"/>
</dbReference>
<dbReference type="InterPro" id="IPR036942">
    <property type="entry name" value="Beta-barrel_TonB_sf"/>
</dbReference>
<dbReference type="EMBL" id="JACHLD010000003">
    <property type="protein sequence ID" value="MBB4802169.1"/>
    <property type="molecule type" value="Genomic_DNA"/>
</dbReference>
<keyword evidence="8 14" id="KW-0675">Receptor</keyword>
<dbReference type="Gene3D" id="2.40.170.20">
    <property type="entry name" value="TonB-dependent receptor, beta-barrel domain"/>
    <property type="match status" value="1"/>
</dbReference>
<comment type="caution">
    <text evidence="14">The sequence shown here is derived from an EMBL/GenBank/DDBJ whole genome shotgun (WGS) entry which is preliminary data.</text>
</comment>
<evidence type="ECO:0000256" key="3">
    <source>
        <dbReference type="ARBA" id="ARBA00022452"/>
    </source>
</evidence>
<evidence type="ECO:0000256" key="4">
    <source>
        <dbReference type="ARBA" id="ARBA00022692"/>
    </source>
</evidence>
<dbReference type="GO" id="GO:0044718">
    <property type="term" value="P:siderophore transmembrane transport"/>
    <property type="evidence" value="ECO:0007669"/>
    <property type="project" value="TreeGrafter"/>
</dbReference>
<proteinExistence type="inferred from homology"/>